<dbReference type="VEuPathDB" id="TrichDB:TVAG_312060"/>
<reference evidence="1" key="1">
    <citation type="submission" date="2006-10" db="EMBL/GenBank/DDBJ databases">
        <authorList>
            <person name="Amadeo P."/>
            <person name="Zhao Q."/>
            <person name="Wortman J."/>
            <person name="Fraser-Liggett C."/>
            <person name="Carlton J."/>
        </authorList>
    </citation>
    <scope>NUCLEOTIDE SEQUENCE</scope>
    <source>
        <strain evidence="1">G3</strain>
    </source>
</reference>
<gene>
    <name evidence="1" type="ORF">TVAG_312060</name>
</gene>
<protein>
    <submittedName>
        <fullName evidence="1">Uncharacterized protein</fullName>
    </submittedName>
</protein>
<dbReference type="KEGG" id="tva:4739048"/>
<reference evidence="1" key="2">
    <citation type="journal article" date="2007" name="Science">
        <title>Draft genome sequence of the sexually transmitted pathogen Trichomonas vaginalis.</title>
        <authorList>
            <person name="Carlton J.M."/>
            <person name="Hirt R.P."/>
            <person name="Silva J.C."/>
            <person name="Delcher A.L."/>
            <person name="Schatz M."/>
            <person name="Zhao Q."/>
            <person name="Wortman J.R."/>
            <person name="Bidwell S.L."/>
            <person name="Alsmark U.C.M."/>
            <person name="Besteiro S."/>
            <person name="Sicheritz-Ponten T."/>
            <person name="Noel C.J."/>
            <person name="Dacks J.B."/>
            <person name="Foster P.G."/>
            <person name="Simillion C."/>
            <person name="Van de Peer Y."/>
            <person name="Miranda-Saavedra D."/>
            <person name="Barton G.J."/>
            <person name="Westrop G.D."/>
            <person name="Mueller S."/>
            <person name="Dessi D."/>
            <person name="Fiori P.L."/>
            <person name="Ren Q."/>
            <person name="Paulsen I."/>
            <person name="Zhang H."/>
            <person name="Bastida-Corcuera F.D."/>
            <person name="Simoes-Barbosa A."/>
            <person name="Brown M.T."/>
            <person name="Hayes R.D."/>
            <person name="Mukherjee M."/>
            <person name="Okumura C.Y."/>
            <person name="Schneider R."/>
            <person name="Smith A.J."/>
            <person name="Vanacova S."/>
            <person name="Villalvazo M."/>
            <person name="Haas B.J."/>
            <person name="Pertea M."/>
            <person name="Feldblyum T.V."/>
            <person name="Utterback T.R."/>
            <person name="Shu C.L."/>
            <person name="Osoegawa K."/>
            <person name="de Jong P.J."/>
            <person name="Hrdy I."/>
            <person name="Horvathova L."/>
            <person name="Zubacova Z."/>
            <person name="Dolezal P."/>
            <person name="Malik S.B."/>
            <person name="Logsdon J.M. Jr."/>
            <person name="Henze K."/>
            <person name="Gupta A."/>
            <person name="Wang C.C."/>
            <person name="Dunne R.L."/>
            <person name="Upcroft J.A."/>
            <person name="Upcroft P."/>
            <person name="White O."/>
            <person name="Salzberg S.L."/>
            <person name="Tang P."/>
            <person name="Chiu C.-H."/>
            <person name="Lee Y.-S."/>
            <person name="Embley T.M."/>
            <person name="Coombs G.H."/>
            <person name="Mottram J.C."/>
            <person name="Tachezy J."/>
            <person name="Fraser-Liggett C.M."/>
            <person name="Johnson P.J."/>
        </authorList>
    </citation>
    <scope>NUCLEOTIDE SEQUENCE [LARGE SCALE GENOMIC DNA]</scope>
    <source>
        <strain evidence="1">G3</strain>
    </source>
</reference>
<proteinExistence type="predicted"/>
<organism evidence="1 2">
    <name type="scientific">Trichomonas vaginalis (strain ATCC PRA-98 / G3)</name>
    <dbReference type="NCBI Taxonomy" id="412133"/>
    <lineage>
        <taxon>Eukaryota</taxon>
        <taxon>Metamonada</taxon>
        <taxon>Parabasalia</taxon>
        <taxon>Trichomonadida</taxon>
        <taxon>Trichomonadidae</taxon>
        <taxon>Trichomonas</taxon>
    </lineage>
</organism>
<sequence length="340" mass="39350">MNIEDLEKTTYYHNIDKIIKLKGSYKGDDVDSFHCSIDDKEEEITHRSNYDDISQSYNFTADCKISSSINQEKGYTLKVWAMHSNEVSDVVIKQFSLKRNNPVLKVSDLSKGSYFHKRDSSISVSGYVSDIDGDEYVTIESYIEGYQTTTRSSKSISIQSSSEYPFNLNVNIPDSLPRGNYRLIIRCCDSLPKCASTIKRFYFEYNNPVLQIIKKPIFPVFINRDKFINFTLSVSDIDGNSHIRIYHSLNNTEGNLVNISLQEETSKEFDYNIPLPSDINAGDCQIKFYSEDEHHLASRYLYVNTTFAKFTQKEEDEIHEKQNKKHIHLPPIFLLITLKR</sequence>
<dbReference type="InParanoid" id="A2GN43"/>
<dbReference type="EMBL" id="DS117618">
    <property type="protein sequence ID" value="EAX81424.1"/>
    <property type="molecule type" value="Genomic_DNA"/>
</dbReference>
<dbReference type="AlphaFoldDB" id="A2GN43"/>
<dbReference type="Proteomes" id="UP000001542">
    <property type="component" value="Unassembled WGS sequence"/>
</dbReference>
<dbReference type="VEuPathDB" id="TrichDB:TVAGG3_0402960"/>
<evidence type="ECO:0000313" key="2">
    <source>
        <dbReference type="Proteomes" id="UP000001542"/>
    </source>
</evidence>
<name>A2GN43_TRIV3</name>
<keyword evidence="2" id="KW-1185">Reference proteome</keyword>
<dbReference type="RefSeq" id="XP_001294354.1">
    <property type="nucleotide sequence ID" value="XM_001294353.1"/>
</dbReference>
<accession>A2GN43</accession>
<evidence type="ECO:0000313" key="1">
    <source>
        <dbReference type="EMBL" id="EAX81424.1"/>
    </source>
</evidence>